<dbReference type="Proteomes" id="UP000430692">
    <property type="component" value="Unassembled WGS sequence"/>
</dbReference>
<comment type="caution">
    <text evidence="4">The sequence shown here is derived from an EMBL/GenBank/DDBJ whole genome shotgun (WGS) entry which is preliminary data.</text>
</comment>
<keyword evidence="1" id="KW-0479">Metal-binding</keyword>
<evidence type="ECO:0000259" key="3">
    <source>
        <dbReference type="PROSITE" id="PS51074"/>
    </source>
</evidence>
<reference evidence="4 5" key="1">
    <citation type="submission" date="2019-12" db="EMBL/GenBank/DDBJ databases">
        <title>Whole-genome analyses of novel actinobacteria.</title>
        <authorList>
            <person name="Sahin N."/>
            <person name="Saygin H."/>
        </authorList>
    </citation>
    <scope>NUCLEOTIDE SEQUENCE [LARGE SCALE GENOMIC DNA]</scope>
    <source>
        <strain evidence="4 5">KC615</strain>
    </source>
</reference>
<organism evidence="4 5">
    <name type="scientific">Shimazuella alba</name>
    <dbReference type="NCBI Taxonomy" id="2690964"/>
    <lineage>
        <taxon>Bacteria</taxon>
        <taxon>Bacillati</taxon>
        <taxon>Bacillota</taxon>
        <taxon>Bacilli</taxon>
        <taxon>Bacillales</taxon>
        <taxon>Thermoactinomycetaceae</taxon>
        <taxon>Shimazuella</taxon>
    </lineage>
</organism>
<dbReference type="GO" id="GO:0046872">
    <property type="term" value="F:metal ion binding"/>
    <property type="evidence" value="ECO:0007669"/>
    <property type="project" value="UniProtKB-KW"/>
</dbReference>
<dbReference type="EMBL" id="WUUL01000011">
    <property type="protein sequence ID" value="MXQ55124.1"/>
    <property type="molecule type" value="Genomic_DNA"/>
</dbReference>
<dbReference type="Gene3D" id="2.20.28.160">
    <property type="match status" value="1"/>
</dbReference>
<proteinExistence type="predicted"/>
<accession>A0A6I4W2W6</accession>
<dbReference type="AlphaFoldDB" id="A0A6I4W2W6"/>
<feature type="domain" description="DPH-type MB" evidence="3">
    <location>
        <begin position="59"/>
        <end position="123"/>
    </location>
</feature>
<evidence type="ECO:0000313" key="5">
    <source>
        <dbReference type="Proteomes" id="UP000430692"/>
    </source>
</evidence>
<dbReference type="NCBIfam" id="NF045650">
    <property type="entry name" value="CD1247_Nterm"/>
    <property type="match status" value="1"/>
</dbReference>
<sequence>MYDRLRRELSYVEGLLEGSSTGNSPDAKALLRLIGVVDELVEAGQKLDVRQTELEEYAEAIDEDLNDLELLVYDDENEEEDDSYLITCPECGEDVAVDLEDLDDDEIELLCPNCHTTLSIEDASDVEEIADLDD</sequence>
<keyword evidence="5" id="KW-1185">Reference proteome</keyword>
<dbReference type="InterPro" id="IPR036671">
    <property type="entry name" value="DPH_MB_sf"/>
</dbReference>
<gene>
    <name evidence="4" type="ORF">GSM42_15660</name>
</gene>
<evidence type="ECO:0000256" key="1">
    <source>
        <dbReference type="ARBA" id="ARBA00022723"/>
    </source>
</evidence>
<evidence type="ECO:0000313" key="4">
    <source>
        <dbReference type="EMBL" id="MXQ55124.1"/>
    </source>
</evidence>
<protein>
    <recommendedName>
        <fullName evidence="3">DPH-type MB domain-containing protein</fullName>
    </recommendedName>
</protein>
<dbReference type="InterPro" id="IPR007872">
    <property type="entry name" value="DPH_MB_dom"/>
</dbReference>
<keyword evidence="2" id="KW-0408">Iron</keyword>
<dbReference type="SUPFAM" id="SSF144217">
    <property type="entry name" value="CSL zinc finger"/>
    <property type="match status" value="1"/>
</dbReference>
<name>A0A6I4W2W6_9BACL</name>
<dbReference type="PROSITE" id="PS51074">
    <property type="entry name" value="DPH_MB"/>
    <property type="match status" value="1"/>
</dbReference>
<dbReference type="RefSeq" id="WP_160802469.1">
    <property type="nucleotide sequence ID" value="NZ_WUUL01000011.1"/>
</dbReference>
<evidence type="ECO:0000256" key="2">
    <source>
        <dbReference type="ARBA" id="ARBA00023004"/>
    </source>
</evidence>
<dbReference type="InterPro" id="IPR054688">
    <property type="entry name" value="CD1247_N"/>
</dbReference>